<dbReference type="AlphaFoldDB" id="A0AAN6ZFQ5"/>
<gene>
    <name evidence="1" type="ORF">BT67DRAFT_188074</name>
</gene>
<organism evidence="1 2">
    <name type="scientific">Trichocladium antarcticum</name>
    <dbReference type="NCBI Taxonomy" id="1450529"/>
    <lineage>
        <taxon>Eukaryota</taxon>
        <taxon>Fungi</taxon>
        <taxon>Dikarya</taxon>
        <taxon>Ascomycota</taxon>
        <taxon>Pezizomycotina</taxon>
        <taxon>Sordariomycetes</taxon>
        <taxon>Sordariomycetidae</taxon>
        <taxon>Sordariales</taxon>
        <taxon>Chaetomiaceae</taxon>
        <taxon>Trichocladium</taxon>
    </lineage>
</organism>
<comment type="caution">
    <text evidence="1">The sequence shown here is derived from an EMBL/GenBank/DDBJ whole genome shotgun (WGS) entry which is preliminary data.</text>
</comment>
<reference evidence="1" key="2">
    <citation type="submission" date="2023-05" db="EMBL/GenBank/DDBJ databases">
        <authorList>
            <consortium name="Lawrence Berkeley National Laboratory"/>
            <person name="Steindorff A."/>
            <person name="Hensen N."/>
            <person name="Bonometti L."/>
            <person name="Westerberg I."/>
            <person name="Brannstrom I.O."/>
            <person name="Guillou S."/>
            <person name="Cros-Aarteil S."/>
            <person name="Calhoun S."/>
            <person name="Haridas S."/>
            <person name="Kuo A."/>
            <person name="Mondo S."/>
            <person name="Pangilinan J."/>
            <person name="Riley R."/>
            <person name="Labutti K."/>
            <person name="Andreopoulos B."/>
            <person name="Lipzen A."/>
            <person name="Chen C."/>
            <person name="Yanf M."/>
            <person name="Daum C."/>
            <person name="Ng V."/>
            <person name="Clum A."/>
            <person name="Ohm R."/>
            <person name="Martin F."/>
            <person name="Silar P."/>
            <person name="Natvig D."/>
            <person name="Lalanne C."/>
            <person name="Gautier V."/>
            <person name="Ament-Velasquez S.L."/>
            <person name="Kruys A."/>
            <person name="Hutchinson M.I."/>
            <person name="Powell A.J."/>
            <person name="Barry K."/>
            <person name="Miller A.N."/>
            <person name="Grigoriev I.V."/>
            <person name="Debuchy R."/>
            <person name="Gladieux P."/>
            <person name="Thoren M.H."/>
            <person name="Johannesson H."/>
        </authorList>
    </citation>
    <scope>NUCLEOTIDE SEQUENCE</scope>
    <source>
        <strain evidence="1">CBS 123565</strain>
    </source>
</reference>
<reference evidence="1" key="1">
    <citation type="journal article" date="2023" name="Mol. Phylogenet. Evol.">
        <title>Genome-scale phylogeny and comparative genomics of the fungal order Sordariales.</title>
        <authorList>
            <person name="Hensen N."/>
            <person name="Bonometti L."/>
            <person name="Westerberg I."/>
            <person name="Brannstrom I.O."/>
            <person name="Guillou S."/>
            <person name="Cros-Aarteil S."/>
            <person name="Calhoun S."/>
            <person name="Haridas S."/>
            <person name="Kuo A."/>
            <person name="Mondo S."/>
            <person name="Pangilinan J."/>
            <person name="Riley R."/>
            <person name="LaButti K."/>
            <person name="Andreopoulos B."/>
            <person name="Lipzen A."/>
            <person name="Chen C."/>
            <person name="Yan M."/>
            <person name="Daum C."/>
            <person name="Ng V."/>
            <person name="Clum A."/>
            <person name="Steindorff A."/>
            <person name="Ohm R.A."/>
            <person name="Martin F."/>
            <person name="Silar P."/>
            <person name="Natvig D.O."/>
            <person name="Lalanne C."/>
            <person name="Gautier V."/>
            <person name="Ament-Velasquez S.L."/>
            <person name="Kruys A."/>
            <person name="Hutchinson M.I."/>
            <person name="Powell A.J."/>
            <person name="Barry K."/>
            <person name="Miller A.N."/>
            <person name="Grigoriev I.V."/>
            <person name="Debuchy R."/>
            <person name="Gladieux P."/>
            <person name="Hiltunen Thoren M."/>
            <person name="Johannesson H."/>
        </authorList>
    </citation>
    <scope>NUCLEOTIDE SEQUENCE</scope>
    <source>
        <strain evidence="1">CBS 123565</strain>
    </source>
</reference>
<dbReference type="EMBL" id="MU853403">
    <property type="protein sequence ID" value="KAK4136687.1"/>
    <property type="molecule type" value="Genomic_DNA"/>
</dbReference>
<accession>A0AAN6ZFQ5</accession>
<keyword evidence="2" id="KW-1185">Reference proteome</keyword>
<sequence length="159" mass="18317">MEETSVTRDRLRWQGRSRDGDVVDEKNVESFGRVDTGFEEQAMPDEFLNLDTWMELIPRREETRVEVLQTSTTGVLCEGQPALGLAGQLLRETEKLTKRTNAKQERMRDVFRPRTAERYSMLLEPEVAPSWLGHKGREATSERLRVSHFTHQGSLSSQP</sequence>
<protein>
    <submittedName>
        <fullName evidence="1">Uncharacterized protein</fullName>
    </submittedName>
</protein>
<evidence type="ECO:0000313" key="2">
    <source>
        <dbReference type="Proteomes" id="UP001304895"/>
    </source>
</evidence>
<name>A0AAN6ZFQ5_9PEZI</name>
<dbReference type="Proteomes" id="UP001304895">
    <property type="component" value="Unassembled WGS sequence"/>
</dbReference>
<evidence type="ECO:0000313" key="1">
    <source>
        <dbReference type="EMBL" id="KAK4136687.1"/>
    </source>
</evidence>
<proteinExistence type="predicted"/>